<dbReference type="RefSeq" id="WP_130611681.1">
    <property type="nucleotide sequence ID" value="NZ_AP019368.1"/>
</dbReference>
<gene>
    <name evidence="1" type="ORF">JCM31447_27260</name>
</gene>
<dbReference type="EMBL" id="AP019368">
    <property type="protein sequence ID" value="BBH54262.1"/>
    <property type="molecule type" value="Genomic_DNA"/>
</dbReference>
<protein>
    <submittedName>
        <fullName evidence="1">Uncharacterized protein</fullName>
    </submittedName>
</protein>
<organism evidence="1 2">
    <name type="scientific">Fluviispira sanaruensis</name>
    <dbReference type="NCBI Taxonomy" id="2493639"/>
    <lineage>
        <taxon>Bacteria</taxon>
        <taxon>Pseudomonadati</taxon>
        <taxon>Bdellovibrionota</taxon>
        <taxon>Oligoflexia</taxon>
        <taxon>Silvanigrellales</taxon>
        <taxon>Silvanigrellaceae</taxon>
        <taxon>Fluviispira</taxon>
    </lineage>
</organism>
<dbReference type="AlphaFoldDB" id="A0A4P2VZB0"/>
<evidence type="ECO:0000313" key="1">
    <source>
        <dbReference type="EMBL" id="BBH54262.1"/>
    </source>
</evidence>
<proteinExistence type="predicted"/>
<name>A0A4P2VZB0_FLUSA</name>
<dbReference type="KEGG" id="sbf:JCM31447_27260"/>
<accession>A0A4P2VZB0</accession>
<keyword evidence="2" id="KW-1185">Reference proteome</keyword>
<dbReference type="OrthoDB" id="5310219at2"/>
<dbReference type="Proteomes" id="UP000291236">
    <property type="component" value="Chromosome"/>
</dbReference>
<reference evidence="1 2" key="1">
    <citation type="submission" date="2018-12" db="EMBL/GenBank/DDBJ databases">
        <title>Rubrispira sanarue gen. nov., sp., nov., a member of the order Silvanigrellales, isolated from a brackish lake in Hamamatsu Japan.</title>
        <authorList>
            <person name="Maejima Y."/>
            <person name="Iino T."/>
            <person name="Muraguchi Y."/>
            <person name="Fukuda K."/>
            <person name="Nojiri H."/>
            <person name="Ohkuma M."/>
            <person name="Moriuchi R."/>
            <person name="Dohra H."/>
            <person name="Kimbara K."/>
            <person name="Shintani M."/>
        </authorList>
    </citation>
    <scope>NUCLEOTIDE SEQUENCE [LARGE SCALE GENOMIC DNA]</scope>
    <source>
        <strain evidence="1 2">RF1110005</strain>
    </source>
</reference>
<sequence>MKNIFLAILFSSLFFFENKTYAVETYVYCADENGKWYWLSGGTIKVSGYWDTASIRRGMYFNYFVITNGLDEVKALRDKCTNEFGTNYIYAQPADSSLQRWSLFAIDDDTFVKGIVTFLSNN</sequence>
<evidence type="ECO:0000313" key="2">
    <source>
        <dbReference type="Proteomes" id="UP000291236"/>
    </source>
</evidence>